<feature type="binding site" evidence="6">
    <location>
        <position position="71"/>
    </location>
    <ligand>
        <name>ATP</name>
        <dbReference type="ChEBI" id="CHEBI:30616"/>
    </ligand>
</feature>
<accession>A0A9P1CRS2</accession>
<organism evidence="8">
    <name type="scientific">Cladocopium goreaui</name>
    <dbReference type="NCBI Taxonomy" id="2562237"/>
    <lineage>
        <taxon>Eukaryota</taxon>
        <taxon>Sar</taxon>
        <taxon>Alveolata</taxon>
        <taxon>Dinophyceae</taxon>
        <taxon>Suessiales</taxon>
        <taxon>Symbiodiniaceae</taxon>
        <taxon>Cladocopium</taxon>
    </lineage>
</organism>
<dbReference type="Gene3D" id="1.10.510.10">
    <property type="entry name" value="Transferase(Phosphotransferase) domain 1"/>
    <property type="match status" value="1"/>
</dbReference>
<sequence length="800" mass="90275">MGKCQSACGNACGRENLSVQTPSMHDETAPKEQAIVALLDHYRLGPILGEGAFGVVAVCHEIATGCEFAVKMVDKVEMPLNDIKREAELLQKMEHPNIVKCFGVFDDKCFVCIVMNKLDGGDIVHALEERSKLRSFFADYDLVHVNRQMVSALEYIHNQHVVHRDAWMQNNQCGSMDQCTVHLWEDIKGDNFLIDRSALTDPHCQVVLTDFGSARVLLPGDRLSESCGTQYFWSPEFYSLSYTNKVDIWALGVLCFGLLTGKYPFKGETEVRTKEVVFPSHVSAECGHFVGSMLERDESLRSAASQLVHHSWLNGTQKREKTMIHLDSSAALQSDSFVERVDHGIKRRRLSLLERMEEGHVQKVMSRDKGVVRHISSQLSSHGEFTIQDRGGIRRFYRWLPRSEMRRHQSLRRFSQAGLIPPHEMIELPKLELPLFTKFLEEHSIKTALFGVGEAKPLEALVSEVQSGASRLMLDAAEHKKLVRVVDVVLLKLFDEQERLLVDTEEQNADGRSRSFWQLPGSKKETYENVAQTARRVLEETLNLDPSIVDLQLHHVGLQEEEQGSHSFPGLYTVYRKEVVMGFVSSKDPAMRLRFGLDTGGFSATERGCTRKLRWITEQEAEASNLKLQPGSGSNLMSSLVFAPIGLKEGELTEYLQSDLRVDVRQYGQNGAKTLKEFSEQLIKGEVHIVKGKNGAGYVISEVVNLCMSNQRGDVLFQVKQEGPDGYVNDKLLLPCASRRPDESTFLVAKRIIRKSFLMNPNDVGLETEVRLLQEERSAMAYPGLSFVEREHVINARPTQ</sequence>
<keyword evidence="5 6" id="KW-0067">ATP-binding</keyword>
<dbReference type="GO" id="GO:0005524">
    <property type="term" value="F:ATP binding"/>
    <property type="evidence" value="ECO:0007669"/>
    <property type="project" value="UniProtKB-UniRule"/>
</dbReference>
<dbReference type="InterPro" id="IPR011009">
    <property type="entry name" value="Kinase-like_dom_sf"/>
</dbReference>
<evidence type="ECO:0000256" key="1">
    <source>
        <dbReference type="ARBA" id="ARBA00022527"/>
    </source>
</evidence>
<name>A0A9P1CRS2_9DINO</name>
<dbReference type="GO" id="GO:0004674">
    <property type="term" value="F:protein serine/threonine kinase activity"/>
    <property type="evidence" value="ECO:0007669"/>
    <property type="project" value="UniProtKB-KW"/>
</dbReference>
<evidence type="ECO:0000259" key="7">
    <source>
        <dbReference type="PROSITE" id="PS50011"/>
    </source>
</evidence>
<dbReference type="SUPFAM" id="SSF56112">
    <property type="entry name" value="Protein kinase-like (PK-like)"/>
    <property type="match status" value="1"/>
</dbReference>
<dbReference type="EMBL" id="CAMXCT010002325">
    <property type="protein sequence ID" value="CAI3997352.1"/>
    <property type="molecule type" value="Genomic_DNA"/>
</dbReference>
<dbReference type="SMART" id="SM00220">
    <property type="entry name" value="S_TKc"/>
    <property type="match status" value="1"/>
</dbReference>
<dbReference type="EMBL" id="CAMXCT020002325">
    <property type="protein sequence ID" value="CAL1150727.1"/>
    <property type="molecule type" value="Genomic_DNA"/>
</dbReference>
<dbReference type="OrthoDB" id="65481at2759"/>
<keyword evidence="1" id="KW-0723">Serine/threonine-protein kinase</keyword>
<reference evidence="8" key="1">
    <citation type="submission" date="2022-10" db="EMBL/GenBank/DDBJ databases">
        <authorList>
            <person name="Chen Y."/>
            <person name="Dougan E. K."/>
            <person name="Chan C."/>
            <person name="Rhodes N."/>
            <person name="Thang M."/>
        </authorList>
    </citation>
    <scope>NUCLEOTIDE SEQUENCE</scope>
</reference>
<evidence type="ECO:0000256" key="3">
    <source>
        <dbReference type="ARBA" id="ARBA00022741"/>
    </source>
</evidence>
<comment type="caution">
    <text evidence="8">The sequence shown here is derived from an EMBL/GenBank/DDBJ whole genome shotgun (WGS) entry which is preliminary data.</text>
</comment>
<keyword evidence="2" id="KW-0808">Transferase</keyword>
<evidence type="ECO:0000313" key="10">
    <source>
        <dbReference type="Proteomes" id="UP001152797"/>
    </source>
</evidence>
<evidence type="ECO:0000313" key="8">
    <source>
        <dbReference type="EMBL" id="CAI3997352.1"/>
    </source>
</evidence>
<evidence type="ECO:0000256" key="4">
    <source>
        <dbReference type="ARBA" id="ARBA00022777"/>
    </source>
</evidence>
<proteinExistence type="predicted"/>
<dbReference type="Gene3D" id="3.90.79.10">
    <property type="entry name" value="Nucleoside Triphosphate Pyrophosphohydrolase"/>
    <property type="match status" value="1"/>
</dbReference>
<evidence type="ECO:0000313" key="9">
    <source>
        <dbReference type="EMBL" id="CAL4784664.1"/>
    </source>
</evidence>
<keyword evidence="4 9" id="KW-0418">Kinase</keyword>
<feature type="domain" description="Protein kinase" evidence="7">
    <location>
        <begin position="42"/>
        <end position="313"/>
    </location>
</feature>
<dbReference type="InterPro" id="IPR015797">
    <property type="entry name" value="NUDIX_hydrolase-like_dom_sf"/>
</dbReference>
<dbReference type="InterPro" id="IPR050205">
    <property type="entry name" value="CDPK_Ser/Thr_kinases"/>
</dbReference>
<dbReference type="PROSITE" id="PS50011">
    <property type="entry name" value="PROTEIN_KINASE_DOM"/>
    <property type="match status" value="1"/>
</dbReference>
<dbReference type="CDD" id="cd02883">
    <property type="entry name" value="NUDIX_Hydrolase"/>
    <property type="match status" value="1"/>
</dbReference>
<gene>
    <name evidence="8" type="ORF">C1SCF055_LOCUS23741</name>
</gene>
<dbReference type="SUPFAM" id="SSF55811">
    <property type="entry name" value="Nudix"/>
    <property type="match status" value="1"/>
</dbReference>
<protein>
    <submittedName>
        <fullName evidence="9">Spindle assembly checkpoint kinase</fullName>
    </submittedName>
</protein>
<evidence type="ECO:0000256" key="6">
    <source>
        <dbReference type="PROSITE-ProRule" id="PRU10141"/>
    </source>
</evidence>
<keyword evidence="10" id="KW-1185">Reference proteome</keyword>
<evidence type="ECO:0000256" key="5">
    <source>
        <dbReference type="ARBA" id="ARBA00022840"/>
    </source>
</evidence>
<dbReference type="AlphaFoldDB" id="A0A9P1CRS2"/>
<dbReference type="Proteomes" id="UP001152797">
    <property type="component" value="Unassembled WGS sequence"/>
</dbReference>
<dbReference type="PROSITE" id="PS00107">
    <property type="entry name" value="PROTEIN_KINASE_ATP"/>
    <property type="match status" value="1"/>
</dbReference>
<reference evidence="9 10" key="2">
    <citation type="submission" date="2024-05" db="EMBL/GenBank/DDBJ databases">
        <authorList>
            <person name="Chen Y."/>
            <person name="Shah S."/>
            <person name="Dougan E. K."/>
            <person name="Thang M."/>
            <person name="Chan C."/>
        </authorList>
    </citation>
    <scope>NUCLEOTIDE SEQUENCE [LARGE SCALE GENOMIC DNA]</scope>
</reference>
<dbReference type="PANTHER" id="PTHR24349">
    <property type="entry name" value="SERINE/THREONINE-PROTEIN KINASE"/>
    <property type="match status" value="1"/>
</dbReference>
<evidence type="ECO:0000256" key="2">
    <source>
        <dbReference type="ARBA" id="ARBA00022679"/>
    </source>
</evidence>
<dbReference type="Pfam" id="PF00069">
    <property type="entry name" value="Pkinase"/>
    <property type="match status" value="2"/>
</dbReference>
<dbReference type="InterPro" id="IPR000719">
    <property type="entry name" value="Prot_kinase_dom"/>
</dbReference>
<dbReference type="EMBL" id="CAMXCT030002325">
    <property type="protein sequence ID" value="CAL4784664.1"/>
    <property type="molecule type" value="Genomic_DNA"/>
</dbReference>
<keyword evidence="3 6" id="KW-0547">Nucleotide-binding</keyword>
<dbReference type="InterPro" id="IPR017441">
    <property type="entry name" value="Protein_kinase_ATP_BS"/>
</dbReference>